<dbReference type="InterPro" id="IPR029062">
    <property type="entry name" value="Class_I_gatase-like"/>
</dbReference>
<evidence type="ECO:0000313" key="2">
    <source>
        <dbReference type="EMBL" id="OOV87878.1"/>
    </source>
</evidence>
<protein>
    <submittedName>
        <fullName evidence="2">Glutamine amidotransferase</fullName>
    </submittedName>
</protein>
<dbReference type="RefSeq" id="WP_078319230.1">
    <property type="nucleotide sequence ID" value="NZ_FXTS01000002.1"/>
</dbReference>
<evidence type="ECO:0000259" key="1">
    <source>
        <dbReference type="Pfam" id="PF00117"/>
    </source>
</evidence>
<proteinExistence type="predicted"/>
<feature type="domain" description="Glutamine amidotransferase" evidence="1">
    <location>
        <begin position="15"/>
        <end position="192"/>
    </location>
</feature>
<dbReference type="AlphaFoldDB" id="A0A1T1HDE5"/>
<dbReference type="PANTHER" id="PTHR42695:SF5">
    <property type="entry name" value="GLUTAMINE AMIDOTRANSFERASE YLR126C-RELATED"/>
    <property type="match status" value="1"/>
</dbReference>
<name>A0A1T1HDE5_OCELI</name>
<dbReference type="Gene3D" id="3.40.50.880">
    <property type="match status" value="1"/>
</dbReference>
<gene>
    <name evidence="2" type="ORF">BTA35_0207750</name>
</gene>
<dbReference type="STRING" id="966.BTA35_0207750"/>
<keyword evidence="2" id="KW-0315">Glutamine amidotransferase</keyword>
<dbReference type="GO" id="GO:0016740">
    <property type="term" value="F:transferase activity"/>
    <property type="evidence" value="ECO:0007669"/>
    <property type="project" value="UniProtKB-KW"/>
</dbReference>
<evidence type="ECO:0000313" key="3">
    <source>
        <dbReference type="Proteomes" id="UP000190064"/>
    </source>
</evidence>
<dbReference type="PROSITE" id="PS51273">
    <property type="entry name" value="GATASE_TYPE_1"/>
    <property type="match status" value="1"/>
</dbReference>
<keyword evidence="3" id="KW-1185">Reference proteome</keyword>
<comment type="caution">
    <text evidence="2">The sequence shown here is derived from an EMBL/GenBank/DDBJ whole genome shotgun (WGS) entry which is preliminary data.</text>
</comment>
<organism evidence="2 3">
    <name type="scientific">Oceanospirillum linum</name>
    <dbReference type="NCBI Taxonomy" id="966"/>
    <lineage>
        <taxon>Bacteria</taxon>
        <taxon>Pseudomonadati</taxon>
        <taxon>Pseudomonadota</taxon>
        <taxon>Gammaproteobacteria</taxon>
        <taxon>Oceanospirillales</taxon>
        <taxon>Oceanospirillaceae</taxon>
        <taxon>Oceanospirillum</taxon>
    </lineage>
</organism>
<dbReference type="SUPFAM" id="SSF52317">
    <property type="entry name" value="Class I glutamine amidotransferase-like"/>
    <property type="match status" value="1"/>
</dbReference>
<sequence>MKIGILATGITPDELINEYGSYADMFVQLFQQSGHAFEYQVYDVRDGQFPGGATDCDGWIITGSKFNVYQNLPWMQQLKTLILDIHRAERPLVGICFGHQIVADAFGGQVDKYSGGWGVGLHSYEVKPAFDFLKGAPSSFCISAMHQDQVLTKPDNAEVFATSDFCSYAGLVYDDRIMTFQAHPEFSISYENKLITLRKGDVIPDETAELALAMVNDKDAETDSVMVAHWMADFLRQRAPEAG</sequence>
<dbReference type="GO" id="GO:0005829">
    <property type="term" value="C:cytosol"/>
    <property type="evidence" value="ECO:0007669"/>
    <property type="project" value="TreeGrafter"/>
</dbReference>
<accession>A0A1T1HDE5</accession>
<dbReference type="InterPro" id="IPR017926">
    <property type="entry name" value="GATASE"/>
</dbReference>
<dbReference type="PANTHER" id="PTHR42695">
    <property type="entry name" value="GLUTAMINE AMIDOTRANSFERASE YLR126C-RELATED"/>
    <property type="match status" value="1"/>
</dbReference>
<dbReference type="Proteomes" id="UP000190064">
    <property type="component" value="Unassembled WGS sequence"/>
</dbReference>
<reference evidence="2" key="1">
    <citation type="submission" date="2017-02" db="EMBL/GenBank/DDBJ databases">
        <title>Draft Genome Sequence of the Salt Water Bacterium Oceanospirillum linum ATCC 11336.</title>
        <authorList>
            <person name="Trachtenberg A.M."/>
            <person name="Carney J.G."/>
            <person name="Linnane J.D."/>
            <person name="Rheaume B.A."/>
            <person name="Pitts N.L."/>
            <person name="Mykles D.L."/>
            <person name="Maclea K.S."/>
        </authorList>
    </citation>
    <scope>NUCLEOTIDE SEQUENCE [LARGE SCALE GENOMIC DNA]</scope>
    <source>
        <strain evidence="2">ATCC 11336</strain>
    </source>
</reference>
<dbReference type="EMBL" id="MTSD02000002">
    <property type="protein sequence ID" value="OOV87878.1"/>
    <property type="molecule type" value="Genomic_DNA"/>
</dbReference>
<dbReference type="InterPro" id="IPR044992">
    <property type="entry name" value="ChyE-like"/>
</dbReference>
<dbReference type="CDD" id="cd01741">
    <property type="entry name" value="GATase1_1"/>
    <property type="match status" value="1"/>
</dbReference>
<dbReference type="Pfam" id="PF00117">
    <property type="entry name" value="GATase"/>
    <property type="match status" value="1"/>
</dbReference>